<dbReference type="InterPro" id="IPR017144">
    <property type="entry name" value="Xaa-Arg_dipeptidase"/>
</dbReference>
<dbReference type="Pfam" id="PF07687">
    <property type="entry name" value="M20_dimer"/>
    <property type="match status" value="1"/>
</dbReference>
<dbReference type="SUPFAM" id="SSF55031">
    <property type="entry name" value="Bacterial exopeptidase dimerisation domain"/>
    <property type="match status" value="1"/>
</dbReference>
<gene>
    <name evidence="3" type="ORF">H6A01_00130</name>
</gene>
<dbReference type="Gene3D" id="3.40.630.10">
    <property type="entry name" value="Zn peptidases"/>
    <property type="match status" value="1"/>
</dbReference>
<dbReference type="PANTHER" id="PTHR30575:SF0">
    <property type="entry name" value="XAA-ARG DIPEPTIDASE"/>
    <property type="match status" value="1"/>
</dbReference>
<dbReference type="NCBIfam" id="TIGR01891">
    <property type="entry name" value="amidohydrolases"/>
    <property type="match status" value="1"/>
</dbReference>
<dbReference type="InterPro" id="IPR011650">
    <property type="entry name" value="Peptidase_M20_dimer"/>
</dbReference>
<dbReference type="InterPro" id="IPR036264">
    <property type="entry name" value="Bact_exopeptidase_dim_dom"/>
</dbReference>
<dbReference type="InterPro" id="IPR017439">
    <property type="entry name" value="Amidohydrolase"/>
</dbReference>
<evidence type="ECO:0000313" key="4">
    <source>
        <dbReference type="Proteomes" id="UP000707138"/>
    </source>
</evidence>
<dbReference type="SUPFAM" id="SSF53187">
    <property type="entry name" value="Zn-dependent exopeptidases"/>
    <property type="match status" value="1"/>
</dbReference>
<organism evidence="3 4">
    <name type="scientific">Veillonella magna</name>
    <dbReference type="NCBI Taxonomy" id="464322"/>
    <lineage>
        <taxon>Bacteria</taxon>
        <taxon>Bacillati</taxon>
        <taxon>Bacillota</taxon>
        <taxon>Negativicutes</taxon>
        <taxon>Veillonellales</taxon>
        <taxon>Veillonellaceae</taxon>
        <taxon>Veillonella</taxon>
    </lineage>
</organism>
<dbReference type="PANTHER" id="PTHR30575">
    <property type="entry name" value="PEPTIDASE M20"/>
    <property type="match status" value="1"/>
</dbReference>
<comment type="caution">
    <text evidence="3">The sequence shown here is derived from an EMBL/GenBank/DDBJ whole genome shotgun (WGS) entry which is preliminary data.</text>
</comment>
<feature type="domain" description="Peptidase M20 dimerisation" evidence="2">
    <location>
        <begin position="192"/>
        <end position="271"/>
    </location>
</feature>
<keyword evidence="4" id="KW-1185">Reference proteome</keyword>
<dbReference type="EMBL" id="JACJLA010000001">
    <property type="protein sequence ID" value="MBM6911731.1"/>
    <property type="molecule type" value="Genomic_DNA"/>
</dbReference>
<protein>
    <recommendedName>
        <fullName evidence="1">Peptidase M20 domain-containing protein 2</fullName>
    </recommendedName>
</protein>
<dbReference type="InterPro" id="IPR052030">
    <property type="entry name" value="Peptidase_M20/M20A_hydrolases"/>
</dbReference>
<dbReference type="PIRSF" id="PIRSF037226">
    <property type="entry name" value="Amidohydrolase_ACY1L2_prd"/>
    <property type="match status" value="1"/>
</dbReference>
<sequence length="396" mass="42603">MQREKIAVRTIDRIAEGLIDVSKRLHAHPELGGEEHYAVTAVSAYLDEQGFTVREDLSENGRYPILKTALRADKGGTEQGQYDSNDISSQGRLLNNAYKMAFLGEYDALPGLGHGCGHNLIAMMSIGAAVGFSEAMPEVVTTFFGCPAEETVGGKVFMSEAGLFKPYDAALIIHPGGCNELGGTSLATHPLEVRFTGRSAHVASLVDRGINALDAAVVFYRKVMDIKNEFGSAAVIGAIFTEAGQAPNVIPDKATVRLTVRSHTVDHLEEVVLPRIRNAAAEAAAEIGAAVETEYYEPLFKEMKEDLTLRSIVGDTMKEFGFEPRLLPEDEADGSTDVGNVSHDIPTVQPTLNIGDGLEIHTPAFAAAAGSDEGYRRAVIGAKIMAVAAIRYYYEK</sequence>
<comment type="similarity">
    <text evidence="1">Belongs to the peptidase M20A family.</text>
</comment>
<name>A0ABS2GCE5_9FIRM</name>
<dbReference type="Gene3D" id="3.30.70.360">
    <property type="match status" value="1"/>
</dbReference>
<accession>A0ABS2GCE5</accession>
<reference evidence="3 4" key="1">
    <citation type="journal article" date="2021" name="Sci. Rep.">
        <title>The distribution of antibiotic resistance genes in chicken gut microbiota commensals.</title>
        <authorList>
            <person name="Juricova H."/>
            <person name="Matiasovicova J."/>
            <person name="Kubasova T."/>
            <person name="Cejkova D."/>
            <person name="Rychlik I."/>
        </authorList>
    </citation>
    <scope>NUCLEOTIDE SEQUENCE [LARGE SCALE GENOMIC DNA]</scope>
    <source>
        <strain evidence="3 4">An537</strain>
    </source>
</reference>
<proteinExistence type="inferred from homology"/>
<dbReference type="Proteomes" id="UP000707138">
    <property type="component" value="Unassembled WGS sequence"/>
</dbReference>
<evidence type="ECO:0000313" key="3">
    <source>
        <dbReference type="EMBL" id="MBM6911731.1"/>
    </source>
</evidence>
<evidence type="ECO:0000256" key="1">
    <source>
        <dbReference type="PIRNR" id="PIRNR037226"/>
    </source>
</evidence>
<evidence type="ECO:0000259" key="2">
    <source>
        <dbReference type="Pfam" id="PF07687"/>
    </source>
</evidence>